<keyword evidence="2" id="KW-1185">Reference proteome</keyword>
<reference evidence="1 2" key="1">
    <citation type="submission" date="2018-08" db="EMBL/GenBank/DDBJ databases">
        <title>Actinomadura jelena sp. nov., a novel Actinomycete isolated from soil in Chad.</title>
        <authorList>
            <person name="Shi L."/>
        </authorList>
    </citation>
    <scope>NUCLEOTIDE SEQUENCE [LARGE SCALE GENOMIC DNA]</scope>
    <source>
        <strain evidence="1 2">NEAU-G17</strain>
    </source>
</reference>
<sequence>MARVSASRWDGRPAELSEIVPGICSVQIRVGKLLLTSLNVTQTYGGLIEGGPSKRFNDRLVQRALESASRGEMPVHLVPPVIKLDERRPHDPTEVLPPLRCIGFFHGPPTPRAVGDWWRTDLVVVWFQEPSERILHPDVEAQMWDLPWEEKARDLSFDDW</sequence>
<dbReference type="AlphaFoldDB" id="A0A372JJE4"/>
<name>A0A372JJE4_9ACTN</name>
<evidence type="ECO:0000313" key="1">
    <source>
        <dbReference type="EMBL" id="RFU39418.1"/>
    </source>
</evidence>
<organism evidence="1 2">
    <name type="scientific">Actinomadura logoneensis</name>
    <dbReference type="NCBI Taxonomy" id="2293572"/>
    <lineage>
        <taxon>Bacteria</taxon>
        <taxon>Bacillati</taxon>
        <taxon>Actinomycetota</taxon>
        <taxon>Actinomycetes</taxon>
        <taxon>Streptosporangiales</taxon>
        <taxon>Thermomonosporaceae</taxon>
        <taxon>Actinomadura</taxon>
    </lineage>
</organism>
<dbReference type="EMBL" id="QURH01000338">
    <property type="protein sequence ID" value="RFU39418.1"/>
    <property type="molecule type" value="Genomic_DNA"/>
</dbReference>
<comment type="caution">
    <text evidence="1">The sequence shown here is derived from an EMBL/GenBank/DDBJ whole genome shotgun (WGS) entry which is preliminary data.</text>
</comment>
<gene>
    <name evidence="1" type="ORF">DZF91_22370</name>
</gene>
<accession>A0A372JJE4</accession>
<proteinExistence type="predicted"/>
<dbReference type="Proteomes" id="UP000261811">
    <property type="component" value="Unassembled WGS sequence"/>
</dbReference>
<evidence type="ECO:0000313" key="2">
    <source>
        <dbReference type="Proteomes" id="UP000261811"/>
    </source>
</evidence>
<protein>
    <submittedName>
        <fullName evidence="1">Uncharacterized protein</fullName>
    </submittedName>
</protein>